<protein>
    <submittedName>
        <fullName evidence="1">Uncharacterized protein</fullName>
    </submittedName>
</protein>
<evidence type="ECO:0000313" key="1">
    <source>
        <dbReference type="EMBL" id="KAG4305409.1"/>
    </source>
</evidence>
<dbReference type="EMBL" id="JABTEG010000003">
    <property type="protein sequence ID" value="KAG4305409.1"/>
    <property type="molecule type" value="Genomic_DNA"/>
</dbReference>
<proteinExistence type="predicted"/>
<evidence type="ECO:0000313" key="2">
    <source>
        <dbReference type="Proteomes" id="UP000768646"/>
    </source>
</evidence>
<reference evidence="1 2" key="1">
    <citation type="journal article" date="2021" name="Commun. Biol.">
        <title>Genomic insights into the host specific adaptation of the Pneumocystis genus.</title>
        <authorList>
            <person name="Cisse O.H."/>
            <person name="Ma L."/>
            <person name="Dekker J.P."/>
            <person name="Khil P.P."/>
            <person name="Youn J.-H."/>
            <person name="Brenchley J.M."/>
            <person name="Blair R."/>
            <person name="Pahar B."/>
            <person name="Chabe M."/>
            <person name="Van Rompay K.K.A."/>
            <person name="Keesler R."/>
            <person name="Sukura A."/>
            <person name="Hirsch V."/>
            <person name="Kutty G."/>
            <person name="Liu Y."/>
            <person name="Peng L."/>
            <person name="Chen J."/>
            <person name="Song J."/>
            <person name="Weissenbacher-Lang C."/>
            <person name="Xu J."/>
            <person name="Upham N.S."/>
            <person name="Stajich J.E."/>
            <person name="Cuomo C.A."/>
            <person name="Cushion M.T."/>
            <person name="Kovacs J.A."/>
        </authorList>
    </citation>
    <scope>NUCLEOTIDE SEQUENCE [LARGE SCALE GENOMIC DNA]</scope>
    <source>
        <strain evidence="1 2">RABM</strain>
    </source>
</reference>
<keyword evidence="2" id="KW-1185">Reference proteome</keyword>
<dbReference type="Proteomes" id="UP000768646">
    <property type="component" value="Unassembled WGS sequence"/>
</dbReference>
<comment type="caution">
    <text evidence="1">The sequence shown here is derived from an EMBL/GenBank/DDBJ whole genome shotgun (WGS) entry which is preliminary data.</text>
</comment>
<name>A0ACB7CCD8_9ASCO</name>
<accession>A0ACB7CCD8</accession>
<organism evidence="1 2">
    <name type="scientific">Pneumocystis oryctolagi</name>
    <dbReference type="NCBI Taxonomy" id="42067"/>
    <lineage>
        <taxon>Eukaryota</taxon>
        <taxon>Fungi</taxon>
        <taxon>Dikarya</taxon>
        <taxon>Ascomycota</taxon>
        <taxon>Taphrinomycotina</taxon>
        <taxon>Pneumocystomycetes</taxon>
        <taxon>Pneumocystaceae</taxon>
        <taxon>Pneumocystis</taxon>
    </lineage>
</organism>
<gene>
    <name evidence="1" type="ORF">PORY_000965</name>
</gene>
<sequence length="511" mass="58248">MLKEQYYQEDSVETGNIIREEVQEGADQKKQNLAGESVAIDDRRLNRIYRKVDKRLIPCLWTIYFFTYSAKSTIGIALTMNISKGHSLSQVLNLSSQQISIGITLFYISCCLFEIPCNMMLAYISPRFWISKTLILVGIVLAFYSYIDSLIEFYVLRFLLGVSQAGLWPGMAYYLMLYYPPNVIGKRIGWYFSASQISTIMIGFFSIGFQKMDGILNLEGYKWMFLVYGIVSIILGIFFMWMLPQTLTEASVTEEELNSPSFLIRTYKRIKKSTEVSFLTHEEKQILLSNISVKDFLGFRDILLVIRSPKIWPLILMYFGGMVVGISIHNYGALIIHSIDVKMSEFKISFLYSIVWIINLIGVITILPISDHYNLRLSLFIICCVVIIFGMLILTFSYNKWVRYLGLLITISTAGPTVPICMAWCAQIFRSETKISAAIFSSTLSSLGQLGSIFATCVLYEGMPTKDAYKKSNYVVCGIMGMSIMASLVEKMLLKYFKKLQNTPSCKKPIE</sequence>